<feature type="transmembrane region" description="Helical" evidence="6">
    <location>
        <begin position="108"/>
        <end position="126"/>
    </location>
</feature>
<dbReference type="Pfam" id="PF07690">
    <property type="entry name" value="MFS_1"/>
    <property type="match status" value="1"/>
</dbReference>
<dbReference type="CDD" id="cd17478">
    <property type="entry name" value="MFS_FsR"/>
    <property type="match status" value="1"/>
</dbReference>
<keyword evidence="2" id="KW-0813">Transport</keyword>
<dbReference type="PROSITE" id="PS50850">
    <property type="entry name" value="MFS"/>
    <property type="match status" value="1"/>
</dbReference>
<evidence type="ECO:0000256" key="2">
    <source>
        <dbReference type="ARBA" id="ARBA00022448"/>
    </source>
</evidence>
<feature type="transmembrane region" description="Helical" evidence="6">
    <location>
        <begin position="319"/>
        <end position="341"/>
    </location>
</feature>
<dbReference type="Proteomes" id="UP000518605">
    <property type="component" value="Unassembled WGS sequence"/>
</dbReference>
<dbReference type="RefSeq" id="WP_183564031.1">
    <property type="nucleotide sequence ID" value="NZ_CBCSLB010000015.1"/>
</dbReference>
<proteinExistence type="predicted"/>
<feature type="transmembrane region" description="Helical" evidence="6">
    <location>
        <begin position="85"/>
        <end position="102"/>
    </location>
</feature>
<dbReference type="PANTHER" id="PTHR43129">
    <property type="entry name" value="FOSMIDOMYCIN RESISTANCE PROTEIN"/>
    <property type="match status" value="1"/>
</dbReference>
<feature type="transmembrane region" description="Helical" evidence="6">
    <location>
        <begin position="295"/>
        <end position="313"/>
    </location>
</feature>
<keyword evidence="4 6" id="KW-1133">Transmembrane helix</keyword>
<organism evidence="8 9">
    <name type="scientific">Paenibacillus endophyticus</name>
    <dbReference type="NCBI Taxonomy" id="1294268"/>
    <lineage>
        <taxon>Bacteria</taxon>
        <taxon>Bacillati</taxon>
        <taxon>Bacillota</taxon>
        <taxon>Bacilli</taxon>
        <taxon>Bacillales</taxon>
        <taxon>Paenibacillaceae</taxon>
        <taxon>Paenibacillus</taxon>
    </lineage>
</organism>
<evidence type="ECO:0000256" key="6">
    <source>
        <dbReference type="SAM" id="Phobius"/>
    </source>
</evidence>
<feature type="transmembrane region" description="Helical" evidence="6">
    <location>
        <begin position="348"/>
        <end position="369"/>
    </location>
</feature>
<dbReference type="Gene3D" id="1.20.1250.20">
    <property type="entry name" value="MFS general substrate transporter like domains"/>
    <property type="match status" value="2"/>
</dbReference>
<sequence>MSSNQAALAAPPSAMKTVYPLLFAISFVHLVNDSIQSVVPALFPILKDSLSLSFAQIGLISLMINLTAALLQPVIGILSDSHPKPMLLPIGMLFTLGGVAALSYANQFWVVMAAVMLIGIGSAVFHPASARVSYLASGAKKGTGQSIFQFGGNIGQSLAPIMTAVLFVHTGQKGVVWFALVVTIGILIQFNVAKWYGKQLALVPARGTARAAKPVSQMNVTTGKVIFAITILMVLVFSKNVYIAAISSYYSFYAISHFGLSLTGAQIVLFVFLAANVIGLLLGGMLADKFSRRSLIWFSILGTAPFALLLPYANLTFSIILIFFAGLILASAFSVILVYANELLPGRVGLVSGVFFGMAFGLAGIGSAILGHLADSMGIEFVIRCTSYLPLLGMLTILLPSDRKGSARR</sequence>
<evidence type="ECO:0000256" key="4">
    <source>
        <dbReference type="ARBA" id="ARBA00022989"/>
    </source>
</evidence>
<feature type="transmembrane region" description="Helical" evidence="6">
    <location>
        <begin position="381"/>
        <end position="399"/>
    </location>
</feature>
<feature type="transmembrane region" description="Helical" evidence="6">
    <location>
        <begin position="258"/>
        <end position="283"/>
    </location>
</feature>
<evidence type="ECO:0000256" key="3">
    <source>
        <dbReference type="ARBA" id="ARBA00022692"/>
    </source>
</evidence>
<dbReference type="AlphaFoldDB" id="A0A7W5C9G1"/>
<feature type="transmembrane region" description="Helical" evidence="6">
    <location>
        <begin position="55"/>
        <end position="78"/>
    </location>
</feature>
<comment type="subcellular location">
    <subcellularLocation>
        <location evidence="1">Cell membrane</location>
        <topology evidence="1">Multi-pass membrane protein</topology>
    </subcellularLocation>
</comment>
<accession>A0A7W5C9G1</accession>
<feature type="transmembrane region" description="Helical" evidence="6">
    <location>
        <begin position="225"/>
        <end position="252"/>
    </location>
</feature>
<feature type="transmembrane region" description="Helical" evidence="6">
    <location>
        <begin position="174"/>
        <end position="192"/>
    </location>
</feature>
<dbReference type="EMBL" id="JACHXW010000008">
    <property type="protein sequence ID" value="MBB3153104.1"/>
    <property type="molecule type" value="Genomic_DNA"/>
</dbReference>
<dbReference type="PANTHER" id="PTHR43129:SF1">
    <property type="entry name" value="FOSMIDOMYCIN RESISTANCE PROTEIN"/>
    <property type="match status" value="1"/>
</dbReference>
<name>A0A7W5C9G1_9BACL</name>
<dbReference type="InterPro" id="IPR036259">
    <property type="entry name" value="MFS_trans_sf"/>
</dbReference>
<keyword evidence="5 6" id="KW-0472">Membrane</keyword>
<feature type="domain" description="Major facilitator superfamily (MFS) profile" evidence="7">
    <location>
        <begin position="21"/>
        <end position="405"/>
    </location>
</feature>
<evidence type="ECO:0000256" key="5">
    <source>
        <dbReference type="ARBA" id="ARBA00023136"/>
    </source>
</evidence>
<dbReference type="InterPro" id="IPR020846">
    <property type="entry name" value="MFS_dom"/>
</dbReference>
<comment type="caution">
    <text evidence="8">The sequence shown here is derived from an EMBL/GenBank/DDBJ whole genome shotgun (WGS) entry which is preliminary data.</text>
</comment>
<dbReference type="GO" id="GO:0022857">
    <property type="term" value="F:transmembrane transporter activity"/>
    <property type="evidence" value="ECO:0007669"/>
    <property type="project" value="InterPro"/>
</dbReference>
<keyword evidence="3 6" id="KW-0812">Transmembrane</keyword>
<evidence type="ECO:0000259" key="7">
    <source>
        <dbReference type="PROSITE" id="PS50850"/>
    </source>
</evidence>
<keyword evidence="9" id="KW-1185">Reference proteome</keyword>
<evidence type="ECO:0000313" key="9">
    <source>
        <dbReference type="Proteomes" id="UP000518605"/>
    </source>
</evidence>
<reference evidence="8 9" key="1">
    <citation type="submission" date="2020-08" db="EMBL/GenBank/DDBJ databases">
        <title>Genomic Encyclopedia of Type Strains, Phase III (KMG-III): the genomes of soil and plant-associated and newly described type strains.</title>
        <authorList>
            <person name="Whitman W."/>
        </authorList>
    </citation>
    <scope>NUCLEOTIDE SEQUENCE [LARGE SCALE GENOMIC DNA]</scope>
    <source>
        <strain evidence="8 9">CECT 8234</strain>
    </source>
</reference>
<dbReference type="GO" id="GO:0005886">
    <property type="term" value="C:plasma membrane"/>
    <property type="evidence" value="ECO:0007669"/>
    <property type="project" value="UniProtKB-SubCell"/>
</dbReference>
<dbReference type="SUPFAM" id="SSF103473">
    <property type="entry name" value="MFS general substrate transporter"/>
    <property type="match status" value="1"/>
</dbReference>
<evidence type="ECO:0000256" key="1">
    <source>
        <dbReference type="ARBA" id="ARBA00004651"/>
    </source>
</evidence>
<evidence type="ECO:0000313" key="8">
    <source>
        <dbReference type="EMBL" id="MBB3153104.1"/>
    </source>
</evidence>
<feature type="transmembrane region" description="Helical" evidence="6">
    <location>
        <begin position="21"/>
        <end position="43"/>
    </location>
</feature>
<gene>
    <name evidence="8" type="ORF">FHS16_003163</name>
</gene>
<dbReference type="InterPro" id="IPR011701">
    <property type="entry name" value="MFS"/>
</dbReference>
<protein>
    <submittedName>
        <fullName evidence="8">FSR family fosmidomycin resistance protein-like MFS transporter</fullName>
    </submittedName>
</protein>